<comment type="caution">
    <text evidence="2">The sequence shown here is derived from an EMBL/GenBank/DDBJ whole genome shotgun (WGS) entry which is preliminary data.</text>
</comment>
<accession>A0A4Y2GXU6</accession>
<evidence type="ECO:0000313" key="3">
    <source>
        <dbReference type="Proteomes" id="UP000499080"/>
    </source>
</evidence>
<dbReference type="AlphaFoldDB" id="A0A4Y2GXU6"/>
<protein>
    <submittedName>
        <fullName evidence="2">Uncharacterized protein</fullName>
    </submittedName>
</protein>
<feature type="region of interest" description="Disordered" evidence="1">
    <location>
        <begin position="53"/>
        <end position="72"/>
    </location>
</feature>
<dbReference type="EMBL" id="BGPR01001641">
    <property type="protein sequence ID" value="GBM58580.1"/>
    <property type="molecule type" value="Genomic_DNA"/>
</dbReference>
<evidence type="ECO:0000256" key="1">
    <source>
        <dbReference type="SAM" id="MobiDB-lite"/>
    </source>
</evidence>
<name>A0A4Y2GXU6_ARAVE</name>
<sequence>MFVLSAFGEDEDLNRGAVKLSSTVAGQLVPLLSGVPGRQPDIFHGSPSVRTRMSGESFLSSQTSDSRGEINGLRRRFAGIQ</sequence>
<proteinExistence type="predicted"/>
<evidence type="ECO:0000313" key="2">
    <source>
        <dbReference type="EMBL" id="GBM58580.1"/>
    </source>
</evidence>
<organism evidence="2 3">
    <name type="scientific">Araneus ventricosus</name>
    <name type="common">Orbweaver spider</name>
    <name type="synonym">Epeira ventricosa</name>
    <dbReference type="NCBI Taxonomy" id="182803"/>
    <lineage>
        <taxon>Eukaryota</taxon>
        <taxon>Metazoa</taxon>
        <taxon>Ecdysozoa</taxon>
        <taxon>Arthropoda</taxon>
        <taxon>Chelicerata</taxon>
        <taxon>Arachnida</taxon>
        <taxon>Araneae</taxon>
        <taxon>Araneomorphae</taxon>
        <taxon>Entelegynae</taxon>
        <taxon>Araneoidea</taxon>
        <taxon>Araneidae</taxon>
        <taxon>Araneus</taxon>
    </lineage>
</organism>
<dbReference type="Proteomes" id="UP000499080">
    <property type="component" value="Unassembled WGS sequence"/>
</dbReference>
<gene>
    <name evidence="2" type="ORF">AVEN_166972_1</name>
</gene>
<reference evidence="2 3" key="1">
    <citation type="journal article" date="2019" name="Sci. Rep.">
        <title>Orb-weaving spider Araneus ventricosus genome elucidates the spidroin gene catalogue.</title>
        <authorList>
            <person name="Kono N."/>
            <person name="Nakamura H."/>
            <person name="Ohtoshi R."/>
            <person name="Moran D.A.P."/>
            <person name="Shinohara A."/>
            <person name="Yoshida Y."/>
            <person name="Fujiwara M."/>
            <person name="Mori M."/>
            <person name="Tomita M."/>
            <person name="Arakawa K."/>
        </authorList>
    </citation>
    <scope>NUCLEOTIDE SEQUENCE [LARGE SCALE GENOMIC DNA]</scope>
</reference>
<keyword evidence="3" id="KW-1185">Reference proteome</keyword>